<feature type="coiled-coil region" evidence="1">
    <location>
        <begin position="397"/>
        <end position="431"/>
    </location>
</feature>
<keyword evidence="3" id="KW-1133">Transmembrane helix</keyword>
<evidence type="ECO:0000313" key="5">
    <source>
        <dbReference type="Proteomes" id="UP001299012"/>
    </source>
</evidence>
<sequence length="511" mass="55843">MWTVAGVAIVAGLAAAGVGFALSYGTLVQAAGDWGFGSWERRVFPLGVDGLIIALYSLHLVLVWRRMAKPALLVAAHGITAVTVALNVIAAANGLPGSPGVWEALGRDPGRLLGHAAMPAAYVLLVEAARHLISRTARLEAGDTGTLTLADWFLRPGVTWWVFRTAKTYPMTYAEARKMRRDIEIHRVWVRYREEIEAARAEAGPDFDERDVITVLDRLPDLLAPYGVSVDEALALPDRMRSDDQERRAARERADQERAHKAEAERRRREHADRIAALTAQKEALQAQAEVDLLQTQTEAERRAAEHRAAGHVDVAAIEAARQRSAAERAAAEEQRRALVEKEVEETARTAALRRKAAEDNEVAVRLEEEQAQRAAEAADVQWRAAQKAAEAKQRAADAAAAEARAEEHKRAAAEARAAAAELDLRATLAEEAAGLTERERQERRVARMILAEAGGDALRMPTTKIQDRLRVASSTATSYRDAAAQLIASGYDPERDPIHALETGRAWSGV</sequence>
<feature type="transmembrane region" description="Helical" evidence="3">
    <location>
        <begin position="71"/>
        <end position="92"/>
    </location>
</feature>
<protein>
    <submittedName>
        <fullName evidence="4">DUF2637 domain-containing protein</fullName>
    </submittedName>
</protein>
<dbReference type="EMBL" id="JAKKZF010000201">
    <property type="protein sequence ID" value="MCG0068184.1"/>
    <property type="molecule type" value="Genomic_DNA"/>
</dbReference>
<feature type="region of interest" description="Disordered" evidence="2">
    <location>
        <begin position="239"/>
        <end position="271"/>
    </location>
</feature>
<proteinExistence type="predicted"/>
<feature type="transmembrane region" description="Helical" evidence="3">
    <location>
        <begin position="46"/>
        <end position="64"/>
    </location>
</feature>
<name>A0ABS9JRI8_9ACTN</name>
<keyword evidence="3" id="KW-0812">Transmembrane</keyword>
<evidence type="ECO:0000256" key="1">
    <source>
        <dbReference type="SAM" id="Coils"/>
    </source>
</evidence>
<evidence type="ECO:0000313" key="4">
    <source>
        <dbReference type="EMBL" id="MCG0068184.1"/>
    </source>
</evidence>
<evidence type="ECO:0000256" key="2">
    <source>
        <dbReference type="SAM" id="MobiDB-lite"/>
    </source>
</evidence>
<dbReference type="Pfam" id="PF10935">
    <property type="entry name" value="DUF2637"/>
    <property type="match status" value="1"/>
</dbReference>
<keyword evidence="5" id="KW-1185">Reference proteome</keyword>
<accession>A0ABS9JRI8</accession>
<keyword evidence="3" id="KW-0472">Membrane</keyword>
<dbReference type="Proteomes" id="UP001299012">
    <property type="component" value="Unassembled WGS sequence"/>
</dbReference>
<evidence type="ECO:0000256" key="3">
    <source>
        <dbReference type="SAM" id="Phobius"/>
    </source>
</evidence>
<comment type="caution">
    <text evidence="4">The sequence shown here is derived from an EMBL/GenBank/DDBJ whole genome shotgun (WGS) entry which is preliminary data.</text>
</comment>
<dbReference type="InterPro" id="IPR021235">
    <property type="entry name" value="DUF2637"/>
</dbReference>
<reference evidence="4 5" key="1">
    <citation type="submission" date="2022-01" db="EMBL/GenBank/DDBJ databases">
        <title>Draft Genome Sequences of Seven Type Strains of the Genus Streptomyces.</title>
        <authorList>
            <person name="Aziz S."/>
            <person name="Coretto E."/>
            <person name="Chronakova A."/>
            <person name="Sproer C."/>
            <person name="Huber K."/>
            <person name="Nouioui I."/>
            <person name="Gross H."/>
        </authorList>
    </citation>
    <scope>NUCLEOTIDE SEQUENCE [LARGE SCALE GENOMIC DNA]</scope>
    <source>
        <strain evidence="4 5">DSM 41685</strain>
    </source>
</reference>
<keyword evidence="1" id="KW-0175">Coiled coil</keyword>
<organism evidence="4 5">
    <name type="scientific">Streptomyces tricolor</name>
    <dbReference type="NCBI Taxonomy" id="68277"/>
    <lineage>
        <taxon>Bacteria</taxon>
        <taxon>Bacillati</taxon>
        <taxon>Actinomycetota</taxon>
        <taxon>Actinomycetes</taxon>
        <taxon>Kitasatosporales</taxon>
        <taxon>Streptomycetaceae</taxon>
        <taxon>Streptomyces</taxon>
        <taxon>Streptomyces violaceoruber group</taxon>
    </lineage>
</organism>
<gene>
    <name evidence="4" type="ORF">L0F81_33805</name>
</gene>